<dbReference type="RefSeq" id="WP_135497943.1">
    <property type="nucleotide sequence ID" value="NZ_SRLD01000020.1"/>
</dbReference>
<name>A0A4Z0PK96_9BACT</name>
<organism evidence="2 3">
    <name type="scientific">Hymenobacter elongatus</name>
    <dbReference type="NCBI Taxonomy" id="877208"/>
    <lineage>
        <taxon>Bacteria</taxon>
        <taxon>Pseudomonadati</taxon>
        <taxon>Bacteroidota</taxon>
        <taxon>Cytophagia</taxon>
        <taxon>Cytophagales</taxon>
        <taxon>Hymenobacteraceae</taxon>
        <taxon>Hymenobacter</taxon>
    </lineage>
</organism>
<keyword evidence="1" id="KW-0732">Signal</keyword>
<dbReference type="OrthoDB" id="885030at2"/>
<dbReference type="EMBL" id="SRLD01000020">
    <property type="protein sequence ID" value="TGE15805.1"/>
    <property type="molecule type" value="Genomic_DNA"/>
</dbReference>
<dbReference type="NCBIfam" id="TIGR04183">
    <property type="entry name" value="Por_Secre_tail"/>
    <property type="match status" value="1"/>
</dbReference>
<keyword evidence="3" id="KW-1185">Reference proteome</keyword>
<feature type="signal peptide" evidence="1">
    <location>
        <begin position="1"/>
        <end position="21"/>
    </location>
</feature>
<evidence type="ECO:0000313" key="3">
    <source>
        <dbReference type="Proteomes" id="UP000297739"/>
    </source>
</evidence>
<comment type="caution">
    <text evidence="2">The sequence shown here is derived from an EMBL/GenBank/DDBJ whole genome shotgun (WGS) entry which is preliminary data.</text>
</comment>
<evidence type="ECO:0000256" key="1">
    <source>
        <dbReference type="SAM" id="SignalP"/>
    </source>
</evidence>
<dbReference type="InterPro" id="IPR026444">
    <property type="entry name" value="Secre_tail"/>
</dbReference>
<feature type="chain" id="PRO_5021401453" evidence="1">
    <location>
        <begin position="22"/>
        <end position="575"/>
    </location>
</feature>
<protein>
    <submittedName>
        <fullName evidence="2">T9SS type A sorting domain-containing protein</fullName>
    </submittedName>
</protein>
<gene>
    <name evidence="2" type="ORF">E5J99_11445</name>
</gene>
<dbReference type="SUPFAM" id="SSF69322">
    <property type="entry name" value="Tricorn protease domain 2"/>
    <property type="match status" value="1"/>
</dbReference>
<reference evidence="2 3" key="1">
    <citation type="submission" date="2019-04" db="EMBL/GenBank/DDBJ databases">
        <authorList>
            <person name="Feng G."/>
            <person name="Zhang J."/>
            <person name="Zhu H."/>
        </authorList>
    </citation>
    <scope>NUCLEOTIDE SEQUENCE [LARGE SCALE GENOMIC DNA]</scope>
    <source>
        <strain evidence="2 3">JCM 17223</strain>
    </source>
</reference>
<proteinExistence type="predicted"/>
<dbReference type="AlphaFoldDB" id="A0A4Z0PK96"/>
<dbReference type="Proteomes" id="UP000297739">
    <property type="component" value="Unassembled WGS sequence"/>
</dbReference>
<evidence type="ECO:0000313" key="2">
    <source>
        <dbReference type="EMBL" id="TGE15805.1"/>
    </source>
</evidence>
<accession>A0A4Z0PK96</accession>
<sequence>MRQFLLSLGLACALGVPAAHAQTPTWQWGAQSINPTPTNATQARAYSIATDAAGNSYVGGGLQERDGVSSVRTFGSTRLSSATISGVVGKLNAAGQWQWATAIEAQDANGTNNTVVFLGDIVPTPAGDVFVTGTVDEDATSMRIGTVTLPLTGSNLEQRMFVARLNSSGQCLWILAVNNADANSMALNPMNGELIVAGDYHGAVSFGSTALPAPIGPNDQGMFVARLSQAGQWTSTLGARTTGSGDIGADEAVVGPQGQVAVAVAVRGGSATLGSTTINATSGDKQAVAQLTPAGQWQWVTQSSTASSLEIDGLQYDASGNVWMSNTTNAGGQLGTITLPTNTVGFVGRLSTVGAWNLVGAVTSQNGGVLGGGKLAVDAQGNAVLAGTINADPSASTVYSFGTRSLSFSESGEYVARFNTNGQWQYAIKPPVATGGGRYSFSAIAFDQAGSLLTMGNLFGGSVTFGSTILTGSSRDIFVAKLNSAGSTLAVRQAAGAQPLALYPNPVTAGTAATLRLAAPAPATQPVTLRNTLGQIVRQTTITAGNQEAAVPTTGLAPGVYLLEAGISRTQVVVH</sequence>